<reference evidence="2" key="2">
    <citation type="submission" date="2025-09" db="UniProtKB">
        <authorList>
            <consortium name="Ensembl"/>
        </authorList>
    </citation>
    <scope>IDENTIFICATION</scope>
</reference>
<dbReference type="Ensembl" id="ENSSBOT00000037554.1">
    <property type="protein sequence ID" value="ENSSBOP00000020720.1"/>
    <property type="gene ID" value="ENSSBOG00000026935.1"/>
</dbReference>
<dbReference type="GeneTree" id="ENSGT00940000157983"/>
<evidence type="ECO:0000313" key="2">
    <source>
        <dbReference type="Ensembl" id="ENSSBOP00000020720.1"/>
    </source>
</evidence>
<organism evidence="2 3">
    <name type="scientific">Saimiri boliviensis boliviensis</name>
    <name type="common">Bolivian squirrel monkey</name>
    <dbReference type="NCBI Taxonomy" id="39432"/>
    <lineage>
        <taxon>Eukaryota</taxon>
        <taxon>Metazoa</taxon>
        <taxon>Chordata</taxon>
        <taxon>Craniata</taxon>
        <taxon>Vertebrata</taxon>
        <taxon>Euteleostomi</taxon>
        <taxon>Mammalia</taxon>
        <taxon>Eutheria</taxon>
        <taxon>Euarchontoglires</taxon>
        <taxon>Primates</taxon>
        <taxon>Haplorrhini</taxon>
        <taxon>Platyrrhini</taxon>
        <taxon>Cebidae</taxon>
        <taxon>Saimiriinae</taxon>
        <taxon>Saimiri</taxon>
    </lineage>
</organism>
<feature type="region of interest" description="Disordered" evidence="1">
    <location>
        <begin position="1"/>
        <end position="81"/>
    </location>
</feature>
<dbReference type="Proteomes" id="UP000233220">
    <property type="component" value="Unplaced"/>
</dbReference>
<feature type="compositionally biased region" description="Basic and acidic residues" evidence="1">
    <location>
        <begin position="51"/>
        <end position="67"/>
    </location>
</feature>
<evidence type="ECO:0000256" key="1">
    <source>
        <dbReference type="SAM" id="MobiDB-lite"/>
    </source>
</evidence>
<evidence type="ECO:0000313" key="3">
    <source>
        <dbReference type="Proteomes" id="UP000233220"/>
    </source>
</evidence>
<name>A0A2K6TM39_SAIBB</name>
<proteinExistence type="predicted"/>
<reference evidence="2" key="1">
    <citation type="submission" date="2025-08" db="UniProtKB">
        <authorList>
            <consortium name="Ensembl"/>
        </authorList>
    </citation>
    <scope>IDENTIFICATION</scope>
</reference>
<protein>
    <submittedName>
        <fullName evidence="2">Suppressor of cytokine signaling 2</fullName>
    </submittedName>
</protein>
<keyword evidence="3" id="KW-1185">Reference proteome</keyword>
<dbReference type="AlphaFoldDB" id="A0A2K6TM39"/>
<accession>A0A2K6TM39</accession>
<gene>
    <name evidence="2" type="primary">SOCS2</name>
</gene>
<sequence>MTLRCVEPSGNGGEGTRSQWGTAGSVEEPSPEAARLAKALRELGQTGRKPTGRDTCGRGRLPKDTARKRSRGGKPRVNVSLLPGSAESTLAGSWVLGNA</sequence>